<keyword evidence="1" id="KW-1133">Transmembrane helix</keyword>
<keyword evidence="2" id="KW-0732">Signal</keyword>
<evidence type="ECO:0000256" key="1">
    <source>
        <dbReference type="SAM" id="Phobius"/>
    </source>
</evidence>
<feature type="chain" id="PRO_5043900569" evidence="2">
    <location>
        <begin position="20"/>
        <end position="226"/>
    </location>
</feature>
<dbReference type="AlphaFoldDB" id="A0AAW0EER0"/>
<keyword evidence="1" id="KW-0472">Membrane</keyword>
<feature type="transmembrane region" description="Helical" evidence="1">
    <location>
        <begin position="145"/>
        <end position="165"/>
    </location>
</feature>
<evidence type="ECO:0000313" key="3">
    <source>
        <dbReference type="EMBL" id="KAK7062664.1"/>
    </source>
</evidence>
<feature type="signal peptide" evidence="2">
    <location>
        <begin position="1"/>
        <end position="19"/>
    </location>
</feature>
<evidence type="ECO:0000256" key="2">
    <source>
        <dbReference type="SAM" id="SignalP"/>
    </source>
</evidence>
<gene>
    <name evidence="3" type="ORF">VNI00_000152</name>
</gene>
<protein>
    <submittedName>
        <fullName evidence="3">Uncharacterized protein</fullName>
    </submittedName>
</protein>
<comment type="caution">
    <text evidence="3">The sequence shown here is derived from an EMBL/GenBank/DDBJ whole genome shotgun (WGS) entry which is preliminary data.</text>
</comment>
<name>A0AAW0EER0_9AGAR</name>
<dbReference type="EMBL" id="JAYKXP010000001">
    <property type="protein sequence ID" value="KAK7062664.1"/>
    <property type="molecule type" value="Genomic_DNA"/>
</dbReference>
<feature type="transmembrane region" description="Helical" evidence="1">
    <location>
        <begin position="177"/>
        <end position="200"/>
    </location>
</feature>
<accession>A0AAW0EER0</accession>
<reference evidence="3 4" key="1">
    <citation type="submission" date="2024-01" db="EMBL/GenBank/DDBJ databases">
        <title>A draft genome for a cacao thread blight-causing isolate of Paramarasmius palmivorus.</title>
        <authorList>
            <person name="Baruah I.K."/>
            <person name="Bukari Y."/>
            <person name="Amoako-Attah I."/>
            <person name="Meinhardt L.W."/>
            <person name="Bailey B.A."/>
            <person name="Cohen S.P."/>
        </authorList>
    </citation>
    <scope>NUCLEOTIDE SEQUENCE [LARGE SCALE GENOMIC DNA]</scope>
    <source>
        <strain evidence="3 4">GH-12</strain>
    </source>
</reference>
<keyword evidence="4" id="KW-1185">Reference proteome</keyword>
<evidence type="ECO:0000313" key="4">
    <source>
        <dbReference type="Proteomes" id="UP001383192"/>
    </source>
</evidence>
<proteinExistence type="predicted"/>
<feature type="transmembrane region" description="Helical" evidence="1">
    <location>
        <begin position="113"/>
        <end position="133"/>
    </location>
</feature>
<sequence>MPSFSAIFSVVSLACAAFAAPLVDVGAKAAVGVAVPPLAKVGAAVDAGIHVRHDQYEVEKTVPSILTDVTAKVTVAIAPLTFITKANATVETITPVVDEVKVILSGAIVDVKAVVGAAGGLVGGLLTLVGQVLSVVDLAGLIHGLLAYLGSFVALGAVLKVVAVADKAVITPLLVDVAKLVAELLKIVLPIVGGLLAALLPLVGDVLVVVDALGVTDIFAAIGLKL</sequence>
<organism evidence="3 4">
    <name type="scientific">Paramarasmius palmivorus</name>
    <dbReference type="NCBI Taxonomy" id="297713"/>
    <lineage>
        <taxon>Eukaryota</taxon>
        <taxon>Fungi</taxon>
        <taxon>Dikarya</taxon>
        <taxon>Basidiomycota</taxon>
        <taxon>Agaricomycotina</taxon>
        <taxon>Agaricomycetes</taxon>
        <taxon>Agaricomycetidae</taxon>
        <taxon>Agaricales</taxon>
        <taxon>Marasmiineae</taxon>
        <taxon>Marasmiaceae</taxon>
        <taxon>Paramarasmius</taxon>
    </lineage>
</organism>
<dbReference type="Proteomes" id="UP001383192">
    <property type="component" value="Unassembled WGS sequence"/>
</dbReference>
<keyword evidence="1" id="KW-0812">Transmembrane</keyword>